<accession>A0ABQ4X382</accession>
<evidence type="ECO:0000313" key="3">
    <source>
        <dbReference type="Proteomes" id="UP001151760"/>
    </source>
</evidence>
<proteinExistence type="predicted"/>
<comment type="caution">
    <text evidence="2">The sequence shown here is derived from an EMBL/GenBank/DDBJ whole genome shotgun (WGS) entry which is preliminary data.</text>
</comment>
<feature type="region of interest" description="Disordered" evidence="1">
    <location>
        <begin position="190"/>
        <end position="274"/>
    </location>
</feature>
<name>A0ABQ4X382_9ASTR</name>
<gene>
    <name evidence="2" type="ORF">Tco_0654388</name>
</gene>
<dbReference type="EMBL" id="BQNB010009161">
    <property type="protein sequence ID" value="GJS59604.1"/>
    <property type="molecule type" value="Genomic_DNA"/>
</dbReference>
<feature type="non-terminal residue" evidence="2">
    <location>
        <position position="306"/>
    </location>
</feature>
<evidence type="ECO:0000256" key="1">
    <source>
        <dbReference type="SAM" id="MobiDB-lite"/>
    </source>
</evidence>
<protein>
    <recommendedName>
        <fullName evidence="4">Histone deacetylase 14</fullName>
    </recommendedName>
</protein>
<evidence type="ECO:0000313" key="2">
    <source>
        <dbReference type="EMBL" id="GJS59604.1"/>
    </source>
</evidence>
<keyword evidence="3" id="KW-1185">Reference proteome</keyword>
<organism evidence="2 3">
    <name type="scientific">Tanacetum coccineum</name>
    <dbReference type="NCBI Taxonomy" id="301880"/>
    <lineage>
        <taxon>Eukaryota</taxon>
        <taxon>Viridiplantae</taxon>
        <taxon>Streptophyta</taxon>
        <taxon>Embryophyta</taxon>
        <taxon>Tracheophyta</taxon>
        <taxon>Spermatophyta</taxon>
        <taxon>Magnoliopsida</taxon>
        <taxon>eudicotyledons</taxon>
        <taxon>Gunneridae</taxon>
        <taxon>Pentapetalae</taxon>
        <taxon>asterids</taxon>
        <taxon>campanulids</taxon>
        <taxon>Asterales</taxon>
        <taxon>Asteraceae</taxon>
        <taxon>Asteroideae</taxon>
        <taxon>Anthemideae</taxon>
        <taxon>Anthemidinae</taxon>
        <taxon>Tanacetum</taxon>
    </lineage>
</organism>
<dbReference type="Proteomes" id="UP001151760">
    <property type="component" value="Unassembled WGS sequence"/>
</dbReference>
<evidence type="ECO:0008006" key="4">
    <source>
        <dbReference type="Google" id="ProtNLM"/>
    </source>
</evidence>
<feature type="compositionally biased region" description="Basic residues" evidence="1">
    <location>
        <begin position="237"/>
        <end position="252"/>
    </location>
</feature>
<sequence>MDELWFTLDVDLLRSALGIDPKDPTHPFVAPPAGDLVIDFVNNLGYPEELQFVSKMYVNSLSQPWRSILSMTNQCLTGKISGSDRPRHPVLQILWGVVTGTNIDYAELIWEEFLIICYLGGRHNIHKRPQSPLHILADDYSLGNLKFVPKGELDEVFRMAIPKDLITDVIRNSEYYQKYLDMAVRKPRQVTNVTDEEGGKKKKAPPASKSKKPTPVKQPALAKQTKPVKEKTSKLSPSKKIRKGKVMKVCKGKRSDHLVDEEDEEPQPAYEPQVEDDEYNLQRGIQMSLESFQASVGRVAIREPVS</sequence>
<reference evidence="2" key="2">
    <citation type="submission" date="2022-01" db="EMBL/GenBank/DDBJ databases">
        <authorList>
            <person name="Yamashiro T."/>
            <person name="Shiraishi A."/>
            <person name="Satake H."/>
            <person name="Nakayama K."/>
        </authorList>
    </citation>
    <scope>NUCLEOTIDE SEQUENCE</scope>
</reference>
<feature type="compositionally biased region" description="Basic residues" evidence="1">
    <location>
        <begin position="200"/>
        <end position="214"/>
    </location>
</feature>
<reference evidence="2" key="1">
    <citation type="journal article" date="2022" name="Int. J. Mol. Sci.">
        <title>Draft Genome of Tanacetum Coccineum: Genomic Comparison of Closely Related Tanacetum-Family Plants.</title>
        <authorList>
            <person name="Yamashiro T."/>
            <person name="Shiraishi A."/>
            <person name="Nakayama K."/>
            <person name="Satake H."/>
        </authorList>
    </citation>
    <scope>NUCLEOTIDE SEQUENCE</scope>
</reference>